<dbReference type="GO" id="GO:0015937">
    <property type="term" value="P:coenzyme A biosynthetic process"/>
    <property type="evidence" value="ECO:0007669"/>
    <property type="project" value="InterPro"/>
</dbReference>
<dbReference type="Proteomes" id="UP000256708">
    <property type="component" value="Unassembled WGS sequence"/>
</dbReference>
<keyword evidence="2" id="KW-0456">Lyase</keyword>
<dbReference type="GO" id="GO:0015941">
    <property type="term" value="P:pantothenate catabolic process"/>
    <property type="evidence" value="ECO:0007669"/>
    <property type="project" value="InterPro"/>
</dbReference>
<sequence length="220" mass="23893">MNQESFKGKTVLLTAGPTQEPIDPVRFIGNHSTGKMGYALAECFAQRGATVQLVAGPTNLHAHHANITVTNVTTADEMYAAVLEHADAADILIFAAAVADYKPKVTAEKKIKKSGNELTIELVKNVDIAAALGQRKKPGQFSVGFALETHNENTNAREKLHKKNLDMIVLNSLNDAGAGFRHDTNKITVIEQEATTAFELKPKSEVAQDIVNLIWDRLHG</sequence>
<dbReference type="RefSeq" id="WP_115563788.1">
    <property type="nucleotide sequence ID" value="NZ_QRGR01000001.1"/>
</dbReference>
<protein>
    <submittedName>
        <fullName evidence="2">Bifunctional phosphopantothenoylcysteine decarboxylase/phosphopantothenate--cysteine ligase CoaBC</fullName>
        <ecNumber evidence="2">4.1.1.36</ecNumber>
        <ecNumber evidence="2">6.3.2.5</ecNumber>
    </submittedName>
</protein>
<keyword evidence="2" id="KW-0436">Ligase</keyword>
<dbReference type="EC" id="4.1.1.36" evidence="2"/>
<dbReference type="NCBIfam" id="TIGR00521">
    <property type="entry name" value="coaBC_dfp"/>
    <property type="match status" value="1"/>
</dbReference>
<dbReference type="Pfam" id="PF04127">
    <property type="entry name" value="DFP"/>
    <property type="match status" value="1"/>
</dbReference>
<dbReference type="EMBL" id="QRGR01000001">
    <property type="protein sequence ID" value="RDV17268.1"/>
    <property type="molecule type" value="Genomic_DNA"/>
</dbReference>
<proteinExistence type="predicted"/>
<dbReference type="AlphaFoldDB" id="A0A3D8LIR7"/>
<dbReference type="EC" id="6.3.2.5" evidence="2"/>
<comment type="caution">
    <text evidence="2">The sequence shown here is derived from an EMBL/GenBank/DDBJ whole genome shotgun (WGS) entry which is preliminary data.</text>
</comment>
<gene>
    <name evidence="2" type="primary">coaBC</name>
    <name evidence="2" type="ORF">DXT99_00970</name>
</gene>
<dbReference type="GO" id="GO:0004633">
    <property type="term" value="F:phosphopantothenoylcysteine decarboxylase activity"/>
    <property type="evidence" value="ECO:0007669"/>
    <property type="project" value="UniProtKB-EC"/>
</dbReference>
<feature type="domain" description="DNA/pantothenate metabolism flavoprotein C-terminal" evidence="1">
    <location>
        <begin position="7"/>
        <end position="215"/>
    </location>
</feature>
<evidence type="ECO:0000259" key="1">
    <source>
        <dbReference type="Pfam" id="PF04127"/>
    </source>
</evidence>
<dbReference type="GO" id="GO:0004632">
    <property type="term" value="F:phosphopantothenate--cysteine ligase activity"/>
    <property type="evidence" value="ECO:0007669"/>
    <property type="project" value="UniProtKB-EC"/>
</dbReference>
<accession>A0A3D8LIR7</accession>
<evidence type="ECO:0000313" key="2">
    <source>
        <dbReference type="EMBL" id="RDV17268.1"/>
    </source>
</evidence>
<organism evidence="2 3">
    <name type="scientific">Pontibacter diazotrophicus</name>
    <dbReference type="NCBI Taxonomy" id="1400979"/>
    <lineage>
        <taxon>Bacteria</taxon>
        <taxon>Pseudomonadati</taxon>
        <taxon>Bacteroidota</taxon>
        <taxon>Cytophagia</taxon>
        <taxon>Cytophagales</taxon>
        <taxon>Hymenobacteraceae</taxon>
        <taxon>Pontibacter</taxon>
    </lineage>
</organism>
<name>A0A3D8LIR7_9BACT</name>
<reference evidence="3" key="1">
    <citation type="submission" date="2018-08" db="EMBL/GenBank/DDBJ databases">
        <authorList>
            <person name="Liu Z.-W."/>
            <person name="Du Z.-J."/>
        </authorList>
    </citation>
    <scope>NUCLEOTIDE SEQUENCE [LARGE SCALE GENOMIC DNA]</scope>
    <source>
        <strain evidence="3">H4X</strain>
    </source>
</reference>
<dbReference type="InterPro" id="IPR005252">
    <property type="entry name" value="CoaBC"/>
</dbReference>
<dbReference type="Gene3D" id="3.40.50.10300">
    <property type="entry name" value="CoaB-like"/>
    <property type="match status" value="1"/>
</dbReference>
<keyword evidence="3" id="KW-1185">Reference proteome</keyword>
<dbReference type="InterPro" id="IPR007085">
    <property type="entry name" value="DNA/pantothenate-metab_flavo_C"/>
</dbReference>
<dbReference type="OrthoDB" id="9802554at2"/>
<dbReference type="InterPro" id="IPR035929">
    <property type="entry name" value="CoaB-like_sf"/>
</dbReference>
<dbReference type="GO" id="GO:0010181">
    <property type="term" value="F:FMN binding"/>
    <property type="evidence" value="ECO:0007669"/>
    <property type="project" value="InterPro"/>
</dbReference>
<evidence type="ECO:0000313" key="3">
    <source>
        <dbReference type="Proteomes" id="UP000256708"/>
    </source>
</evidence>
<dbReference type="SUPFAM" id="SSF102645">
    <property type="entry name" value="CoaB-like"/>
    <property type="match status" value="1"/>
</dbReference>